<feature type="active site" description="Proton acceptor" evidence="8">
    <location>
        <position position="56"/>
    </location>
</feature>
<dbReference type="InterPro" id="IPR039901">
    <property type="entry name" value="Kdotransferase"/>
</dbReference>
<dbReference type="GO" id="GO:0005886">
    <property type="term" value="C:plasma membrane"/>
    <property type="evidence" value="ECO:0007669"/>
    <property type="project" value="UniProtKB-SubCell"/>
</dbReference>
<comment type="function">
    <text evidence="10">Involved in lipopolysaccharide (LPS) biosynthesis. Catalyzes the transfer of 3-deoxy-D-manno-octulosonate (Kdo) residue(s) from CMP-Kdo to lipid IV(A), the tetraacyldisaccharide-1,4'-bisphosphate precursor of lipid A.</text>
</comment>
<evidence type="ECO:0000256" key="4">
    <source>
        <dbReference type="ARBA" id="ARBA00019077"/>
    </source>
</evidence>
<feature type="domain" description="3-deoxy-D-manno-octulosonic-acid transferase N-terminal" evidence="11">
    <location>
        <begin position="30"/>
        <end position="207"/>
    </location>
</feature>
<feature type="transmembrane region" description="Helical" evidence="10">
    <location>
        <begin position="7"/>
        <end position="26"/>
    </location>
</feature>
<evidence type="ECO:0000256" key="10">
    <source>
        <dbReference type="RuleBase" id="RU365103"/>
    </source>
</evidence>
<dbReference type="EMBL" id="PCRK01000006">
    <property type="protein sequence ID" value="PIP19912.1"/>
    <property type="molecule type" value="Genomic_DNA"/>
</dbReference>
<comment type="caution">
    <text evidence="12">The sequence shown here is derived from an EMBL/GenBank/DDBJ whole genome shotgun (WGS) entry which is preliminary data.</text>
</comment>
<evidence type="ECO:0000313" key="12">
    <source>
        <dbReference type="EMBL" id="PIP19912.1"/>
    </source>
</evidence>
<dbReference type="GO" id="GO:0043842">
    <property type="term" value="F:Kdo transferase activity"/>
    <property type="evidence" value="ECO:0007669"/>
    <property type="project" value="UniProtKB-EC"/>
</dbReference>
<dbReference type="UniPathway" id="UPA00958"/>
<proteinExistence type="inferred from homology"/>
<dbReference type="GO" id="GO:0009244">
    <property type="term" value="P:lipopolysaccharide core region biosynthetic process"/>
    <property type="evidence" value="ECO:0007669"/>
    <property type="project" value="UniProtKB-UniRule"/>
</dbReference>
<evidence type="ECO:0000256" key="9">
    <source>
        <dbReference type="PIRSR" id="PIRSR639901-2"/>
    </source>
</evidence>
<dbReference type="InterPro" id="IPR007507">
    <property type="entry name" value="Glycos_transf_N"/>
</dbReference>
<dbReference type="Gene3D" id="3.40.50.11720">
    <property type="entry name" value="3-Deoxy-D-manno-octulosonic-acid transferase, N-terminal domain"/>
    <property type="match status" value="1"/>
</dbReference>
<dbReference type="InterPro" id="IPR038107">
    <property type="entry name" value="Glycos_transf_N_sf"/>
</dbReference>
<dbReference type="EC" id="2.4.99.12" evidence="3 10"/>
<keyword evidence="10" id="KW-1133">Transmembrane helix</keyword>
<accession>A0A2G9YL87</accession>
<comment type="catalytic activity">
    <reaction evidence="7 10">
        <text>lipid IVA (E. coli) + CMP-3-deoxy-beta-D-manno-octulosonate = alpha-Kdo-(2-&gt;6)-lipid IVA (E. coli) + CMP + H(+)</text>
        <dbReference type="Rhea" id="RHEA:28066"/>
        <dbReference type="ChEBI" id="CHEBI:15378"/>
        <dbReference type="ChEBI" id="CHEBI:58603"/>
        <dbReference type="ChEBI" id="CHEBI:60364"/>
        <dbReference type="ChEBI" id="CHEBI:60377"/>
        <dbReference type="ChEBI" id="CHEBI:85987"/>
        <dbReference type="EC" id="2.4.99.12"/>
    </reaction>
</comment>
<dbReference type="GO" id="GO:0009245">
    <property type="term" value="P:lipid A biosynthetic process"/>
    <property type="evidence" value="ECO:0007669"/>
    <property type="project" value="TreeGrafter"/>
</dbReference>
<protein>
    <recommendedName>
        <fullName evidence="4 10">3-deoxy-D-manno-octulosonic acid transferase</fullName>
        <shortName evidence="10">Kdo transferase</shortName>
        <ecNumber evidence="3 10">2.4.99.12</ecNumber>
    </recommendedName>
    <alternativeName>
        <fullName evidence="6 10">Lipid IV(A) 3-deoxy-D-manno-octulosonic acid transferase</fullName>
    </alternativeName>
</protein>
<dbReference type="FunFam" id="3.40.50.2000:FF:000032">
    <property type="entry name" value="3-deoxy-D-manno-octulosonic acid transferase"/>
    <property type="match status" value="1"/>
</dbReference>
<organism evidence="12 13">
    <name type="scientific">Candidatus Sherwoodlollariibacterium unditelluris</name>
    <dbReference type="NCBI Taxonomy" id="1974757"/>
    <lineage>
        <taxon>Bacteria</taxon>
        <taxon>Pseudomonadati</taxon>
        <taxon>Candidatus Omnitrophota</taxon>
        <taxon>Candidatus Sherwoodlollariibacterium</taxon>
    </lineage>
</organism>
<evidence type="ECO:0000256" key="1">
    <source>
        <dbReference type="ARBA" id="ARBA00004713"/>
    </source>
</evidence>
<evidence type="ECO:0000259" key="11">
    <source>
        <dbReference type="Pfam" id="PF04413"/>
    </source>
</evidence>
<comment type="pathway">
    <text evidence="1 10">Bacterial outer membrane biogenesis; LPS core biosynthesis.</text>
</comment>
<dbReference type="PANTHER" id="PTHR42755">
    <property type="entry name" value="3-DEOXY-MANNO-OCTULOSONATE CYTIDYLYLTRANSFERASE"/>
    <property type="match status" value="1"/>
</dbReference>
<dbReference type="Pfam" id="PF04413">
    <property type="entry name" value="Glycos_transf_N"/>
    <property type="match status" value="1"/>
</dbReference>
<name>A0A2G9YL87_9BACT</name>
<keyword evidence="10" id="KW-0448">Lipopolysaccharide biosynthesis</keyword>
<dbReference type="Proteomes" id="UP000231292">
    <property type="component" value="Unassembled WGS sequence"/>
</dbReference>
<feature type="site" description="Transition state stabilizer" evidence="9">
    <location>
        <position position="204"/>
    </location>
</feature>
<comment type="subcellular location">
    <subcellularLocation>
        <location evidence="10">Cell membrane</location>
    </subcellularLocation>
</comment>
<evidence type="ECO:0000313" key="13">
    <source>
        <dbReference type="Proteomes" id="UP000231292"/>
    </source>
</evidence>
<gene>
    <name evidence="12" type="ORF">COX41_00225</name>
</gene>
<keyword evidence="10" id="KW-0812">Transmembrane</keyword>
<dbReference type="Gene3D" id="3.40.50.2000">
    <property type="entry name" value="Glycogen Phosphorylase B"/>
    <property type="match status" value="1"/>
</dbReference>
<feature type="site" description="Transition state stabilizer" evidence="9">
    <location>
        <position position="126"/>
    </location>
</feature>
<sequence length="423" mass="47627">MVILYDLIFSVFALVYLPVYLFKGKFHRGFSLRLGFIPKNFTLKSPIWIHAVSVGEIMAMRGLIEELRRSYPLKNFVISTVTPTGNKIARSIAKEGDFVTYLPLDLSFILHRVIKKINPCIFIIAETEIWPNLITALYKSGIPIAVLNTRISDRSFRGYSVVKCLLKPILNKINIFCAQSENDCSKLIALGVSLDKIKVTGNMKFDQTLTQALDTADYKKRLGLKEGERLFVAGSTHPGEEAVLLNVFRELLNKFSNLRLLLAPRHPERAYEVYNLVKNFGFKPQRVSLLSPEMPPNDVVFILDTVGELVTFYALCDVAFVGGSLVKKGGQNILEPASVEKPVIFGPYMFNFRDIAQVFLDNQAALQVHTQKELVVSVSELLSNHSKAIELVKHAREIILNNRGATNKNVALMREFIELSDGY</sequence>
<keyword evidence="10" id="KW-1003">Cell membrane</keyword>
<dbReference type="AlphaFoldDB" id="A0A2G9YL87"/>
<reference evidence="12 13" key="1">
    <citation type="submission" date="2017-09" db="EMBL/GenBank/DDBJ databases">
        <title>Depth-based differentiation of microbial function through sediment-hosted aquifers and enrichment of novel symbionts in the deep terrestrial subsurface.</title>
        <authorList>
            <person name="Probst A.J."/>
            <person name="Ladd B."/>
            <person name="Jarett J.K."/>
            <person name="Geller-Mcgrath D.E."/>
            <person name="Sieber C.M."/>
            <person name="Emerson J.B."/>
            <person name="Anantharaman K."/>
            <person name="Thomas B.C."/>
            <person name="Malmstrom R."/>
            <person name="Stieglmeier M."/>
            <person name="Klingl A."/>
            <person name="Woyke T."/>
            <person name="Ryan C.M."/>
            <person name="Banfield J.F."/>
        </authorList>
    </citation>
    <scope>NUCLEOTIDE SEQUENCE [LARGE SCALE GENOMIC DNA]</scope>
    <source>
        <strain evidence="12">CG23_combo_of_CG06-09_8_20_14_all_41_10</strain>
    </source>
</reference>
<evidence type="ECO:0000256" key="2">
    <source>
        <dbReference type="ARBA" id="ARBA00006380"/>
    </source>
</evidence>
<evidence type="ECO:0000256" key="5">
    <source>
        <dbReference type="ARBA" id="ARBA00022679"/>
    </source>
</evidence>
<keyword evidence="5 10" id="KW-0808">Transferase</keyword>
<keyword evidence="10" id="KW-0472">Membrane</keyword>
<comment type="similarity">
    <text evidence="2">Belongs to the glycosyltransferase group 1 family. Glycosyltransferase 30 subfamily.</text>
</comment>
<evidence type="ECO:0000256" key="8">
    <source>
        <dbReference type="PIRSR" id="PIRSR639901-1"/>
    </source>
</evidence>
<evidence type="ECO:0000256" key="7">
    <source>
        <dbReference type="ARBA" id="ARBA00049183"/>
    </source>
</evidence>
<evidence type="ECO:0000256" key="3">
    <source>
        <dbReference type="ARBA" id="ARBA00012621"/>
    </source>
</evidence>
<evidence type="ECO:0000256" key="6">
    <source>
        <dbReference type="ARBA" id="ARBA00031445"/>
    </source>
</evidence>
<dbReference type="PANTHER" id="PTHR42755:SF1">
    <property type="entry name" value="3-DEOXY-D-MANNO-OCTULOSONIC ACID TRANSFERASE, MITOCHONDRIAL-RELATED"/>
    <property type="match status" value="1"/>
</dbReference>
<dbReference type="SUPFAM" id="SSF53756">
    <property type="entry name" value="UDP-Glycosyltransferase/glycogen phosphorylase"/>
    <property type="match status" value="1"/>
</dbReference>